<accession>A0ABS1CJB1</accession>
<organism evidence="1 2">
    <name type="scientific">Thiohalocapsa halophila</name>
    <dbReference type="NCBI Taxonomy" id="69359"/>
    <lineage>
        <taxon>Bacteria</taxon>
        <taxon>Pseudomonadati</taxon>
        <taxon>Pseudomonadota</taxon>
        <taxon>Gammaproteobacteria</taxon>
        <taxon>Chromatiales</taxon>
        <taxon>Chromatiaceae</taxon>
        <taxon>Thiohalocapsa</taxon>
    </lineage>
</organism>
<gene>
    <name evidence="1" type="ORF">CKO31_12005</name>
</gene>
<dbReference type="Proteomes" id="UP000748752">
    <property type="component" value="Unassembled WGS sequence"/>
</dbReference>
<protein>
    <recommendedName>
        <fullName evidence="3">Secreted protein</fullName>
    </recommendedName>
</protein>
<evidence type="ECO:0000313" key="1">
    <source>
        <dbReference type="EMBL" id="MBK1631451.1"/>
    </source>
</evidence>
<reference evidence="1 2" key="1">
    <citation type="journal article" date="2020" name="Microorganisms">
        <title>Osmotic Adaptation and Compatible Solute Biosynthesis of Phototrophic Bacteria as Revealed from Genome Analyses.</title>
        <authorList>
            <person name="Imhoff J.F."/>
            <person name="Rahn T."/>
            <person name="Kunzel S."/>
            <person name="Keller A."/>
            <person name="Neulinger S.C."/>
        </authorList>
    </citation>
    <scope>NUCLEOTIDE SEQUENCE [LARGE SCALE GENOMIC DNA]</scope>
    <source>
        <strain evidence="1 2">DSM 6210</strain>
    </source>
</reference>
<name>A0ABS1CJB1_9GAMM</name>
<keyword evidence="2" id="KW-1185">Reference proteome</keyword>
<dbReference type="EMBL" id="NRRV01000026">
    <property type="protein sequence ID" value="MBK1631451.1"/>
    <property type="molecule type" value="Genomic_DNA"/>
</dbReference>
<sequence length="76" mass="8270">MQHILALVLLVGGIEPIAMVAIPVPFCLVDFAILIDAPHVFRSIVDLKCADHASTNAFHEQPLGLFQGHWTVVIAQ</sequence>
<evidence type="ECO:0008006" key="3">
    <source>
        <dbReference type="Google" id="ProtNLM"/>
    </source>
</evidence>
<comment type="caution">
    <text evidence="1">The sequence shown here is derived from an EMBL/GenBank/DDBJ whole genome shotgun (WGS) entry which is preliminary data.</text>
</comment>
<evidence type="ECO:0000313" key="2">
    <source>
        <dbReference type="Proteomes" id="UP000748752"/>
    </source>
</evidence>
<proteinExistence type="predicted"/>